<dbReference type="EMBL" id="AAWS01000008">
    <property type="protein sequence ID" value="EAY30099.1"/>
    <property type="molecule type" value="Genomic_DNA"/>
</dbReference>
<sequence>MDKLNTTTVNKFMKALIDFEAHSVMSDFNRIFGADYGEDLWSEFLNQCNSNTTMFYRILDEKQQKVFEQYLSNTAEHMVS</sequence>
<dbReference type="RefSeq" id="WP_002695670.1">
    <property type="nucleotide sequence ID" value="NZ_AAWS01000008.1"/>
</dbReference>
<accession>A1ZHU2</accession>
<evidence type="ECO:0000313" key="1">
    <source>
        <dbReference type="EMBL" id="EAY30099.1"/>
    </source>
</evidence>
<evidence type="ECO:0000313" key="2">
    <source>
        <dbReference type="Proteomes" id="UP000004095"/>
    </source>
</evidence>
<dbReference type="Proteomes" id="UP000004095">
    <property type="component" value="Unassembled WGS sequence"/>
</dbReference>
<proteinExistence type="predicted"/>
<name>A1ZHU2_MICM2</name>
<organism evidence="1 2">
    <name type="scientific">Microscilla marina ATCC 23134</name>
    <dbReference type="NCBI Taxonomy" id="313606"/>
    <lineage>
        <taxon>Bacteria</taxon>
        <taxon>Pseudomonadati</taxon>
        <taxon>Bacteroidota</taxon>
        <taxon>Cytophagia</taxon>
        <taxon>Cytophagales</taxon>
        <taxon>Microscillaceae</taxon>
        <taxon>Microscilla</taxon>
    </lineage>
</organism>
<reference evidence="1 2" key="1">
    <citation type="submission" date="2007-01" db="EMBL/GenBank/DDBJ databases">
        <authorList>
            <person name="Haygood M."/>
            <person name="Podell S."/>
            <person name="Anderson C."/>
            <person name="Hopkinson B."/>
            <person name="Roe K."/>
            <person name="Barbeau K."/>
            <person name="Gaasterland T."/>
            <person name="Ferriera S."/>
            <person name="Johnson J."/>
            <person name="Kravitz S."/>
            <person name="Beeson K."/>
            <person name="Sutton G."/>
            <person name="Rogers Y.-H."/>
            <person name="Friedman R."/>
            <person name="Frazier M."/>
            <person name="Venter J.C."/>
        </authorList>
    </citation>
    <scope>NUCLEOTIDE SEQUENCE [LARGE SCALE GENOMIC DNA]</scope>
    <source>
        <strain evidence="1 2">ATCC 23134</strain>
    </source>
</reference>
<gene>
    <name evidence="1" type="ORF">M23134_05432</name>
</gene>
<comment type="caution">
    <text evidence="1">The sequence shown here is derived from an EMBL/GenBank/DDBJ whole genome shotgun (WGS) entry which is preliminary data.</text>
</comment>
<protein>
    <submittedName>
        <fullName evidence="1">Uncharacterized protein</fullName>
    </submittedName>
</protein>
<dbReference type="AlphaFoldDB" id="A1ZHU2"/>
<keyword evidence="2" id="KW-1185">Reference proteome</keyword>